<dbReference type="Proteomes" id="UP000215086">
    <property type="component" value="Chromosome"/>
</dbReference>
<protein>
    <submittedName>
        <fullName evidence="3">Iron-sulfur cluster regulator SufR</fullName>
    </submittedName>
</protein>
<dbReference type="InterPro" id="IPR036388">
    <property type="entry name" value="WH-like_DNA-bd_sf"/>
</dbReference>
<dbReference type="InterPro" id="IPR011991">
    <property type="entry name" value="ArsR-like_HTH"/>
</dbReference>
<sequence length="249" mass="27200">MSGVVVESDIDILDYLRTAGPATVSQLARHFSVTPTAVRQRLGRLVAEGLVDRFVQREGRGRPRHVYRITGKGRLRIGSNYADLACALWHAIRRFPDDATQQRIISMVAEELTRMYLPQMSGLTTSERMSDVVRILGQRRLPFVIEGETASAANSHASNNGFGGAEPSEERGVTANFSGAPNSGNGSGQRTPSLVAAACPYPDLAEVDPSICEFERLWLSELLGTSVHLAECRRDGGHRCRFEVVCGDT</sequence>
<dbReference type="SMART" id="SM00418">
    <property type="entry name" value="HTH_ARSR"/>
    <property type="match status" value="1"/>
</dbReference>
<reference evidence="3 4" key="1">
    <citation type="journal article" name="Front. Microbiol.">
        <title>Sugar Metabolism of the First Thermophilic Planctomycete Thermogutta terrifontis: Comparative Genomic and Transcriptomic Approaches.</title>
        <authorList>
            <person name="Elcheninov A.G."/>
            <person name="Menzel P."/>
            <person name="Gudbergsdottir S.R."/>
            <person name="Slesarev A.I."/>
            <person name="Kadnikov V.V."/>
            <person name="Krogh A."/>
            <person name="Bonch-Osmolovskaya E.A."/>
            <person name="Peng X."/>
            <person name="Kublanov I.V."/>
        </authorList>
    </citation>
    <scope>NUCLEOTIDE SEQUENCE [LARGE SCALE GENOMIC DNA]</scope>
    <source>
        <strain evidence="3 4">R1</strain>
    </source>
</reference>
<dbReference type="InterPro" id="IPR036390">
    <property type="entry name" value="WH_DNA-bd_sf"/>
</dbReference>
<dbReference type="RefSeq" id="WP_095416578.1">
    <property type="nucleotide sequence ID" value="NZ_CP018477.1"/>
</dbReference>
<dbReference type="GO" id="GO:0003700">
    <property type="term" value="F:DNA-binding transcription factor activity"/>
    <property type="evidence" value="ECO:0007669"/>
    <property type="project" value="InterPro"/>
</dbReference>
<feature type="region of interest" description="Disordered" evidence="1">
    <location>
        <begin position="155"/>
        <end position="191"/>
    </location>
</feature>
<evidence type="ECO:0000313" key="4">
    <source>
        <dbReference type="Proteomes" id="UP000215086"/>
    </source>
</evidence>
<dbReference type="Gene3D" id="1.10.10.10">
    <property type="entry name" value="Winged helix-like DNA-binding domain superfamily/Winged helix DNA-binding domain"/>
    <property type="match status" value="1"/>
</dbReference>
<dbReference type="KEGG" id="ttf:THTE_4302"/>
<proteinExistence type="predicted"/>
<accession>A0A286RLP7</accession>
<evidence type="ECO:0000313" key="3">
    <source>
        <dbReference type="EMBL" id="ASV76903.1"/>
    </source>
</evidence>
<dbReference type="SUPFAM" id="SSF46785">
    <property type="entry name" value="Winged helix' DNA-binding domain"/>
    <property type="match status" value="1"/>
</dbReference>
<dbReference type="EMBL" id="CP018477">
    <property type="protein sequence ID" value="ASV76903.1"/>
    <property type="molecule type" value="Genomic_DNA"/>
</dbReference>
<keyword evidence="4" id="KW-1185">Reference proteome</keyword>
<gene>
    <name evidence="3" type="ORF">THTE_4302</name>
</gene>
<dbReference type="InterPro" id="IPR000835">
    <property type="entry name" value="HTH_MarR-typ"/>
</dbReference>
<evidence type="ECO:0000259" key="2">
    <source>
        <dbReference type="SMART" id="SM00418"/>
    </source>
</evidence>
<name>A0A286RLP7_9BACT</name>
<feature type="compositionally biased region" description="Polar residues" evidence="1">
    <location>
        <begin position="175"/>
        <end position="191"/>
    </location>
</feature>
<dbReference type="OrthoDB" id="259423at2"/>
<organism evidence="3 4">
    <name type="scientific">Thermogutta terrifontis</name>
    <dbReference type="NCBI Taxonomy" id="1331910"/>
    <lineage>
        <taxon>Bacteria</taxon>
        <taxon>Pseudomonadati</taxon>
        <taxon>Planctomycetota</taxon>
        <taxon>Planctomycetia</taxon>
        <taxon>Pirellulales</taxon>
        <taxon>Thermoguttaceae</taxon>
        <taxon>Thermogutta</taxon>
    </lineage>
</organism>
<dbReference type="CDD" id="cd00090">
    <property type="entry name" value="HTH_ARSR"/>
    <property type="match status" value="1"/>
</dbReference>
<dbReference type="AlphaFoldDB" id="A0A286RLP7"/>
<dbReference type="InterPro" id="IPR001845">
    <property type="entry name" value="HTH_ArsR_DNA-bd_dom"/>
</dbReference>
<evidence type="ECO:0000256" key="1">
    <source>
        <dbReference type="SAM" id="MobiDB-lite"/>
    </source>
</evidence>
<feature type="domain" description="HTH arsR-type" evidence="2">
    <location>
        <begin position="4"/>
        <end position="83"/>
    </location>
</feature>
<dbReference type="Pfam" id="PF12802">
    <property type="entry name" value="MarR_2"/>
    <property type="match status" value="1"/>
</dbReference>